<organism evidence="2 3">
    <name type="scientific">Streptomyces atratus</name>
    <dbReference type="NCBI Taxonomy" id="1893"/>
    <lineage>
        <taxon>Bacteria</taxon>
        <taxon>Bacillati</taxon>
        <taxon>Actinomycetota</taxon>
        <taxon>Actinomycetes</taxon>
        <taxon>Kitasatosporales</taxon>
        <taxon>Streptomycetaceae</taxon>
        <taxon>Streptomyces</taxon>
    </lineage>
</organism>
<keyword evidence="1" id="KW-1133">Transmembrane helix</keyword>
<reference evidence="2 3" key="1">
    <citation type="submission" date="2016-11" db="EMBL/GenBank/DDBJ databases">
        <authorList>
            <person name="Jaros S."/>
            <person name="Januszkiewicz K."/>
            <person name="Wedrychowicz H."/>
        </authorList>
    </citation>
    <scope>NUCLEOTIDE SEQUENCE [LARGE SCALE GENOMIC DNA]</scope>
    <source>
        <strain evidence="2 3">OK807</strain>
    </source>
</reference>
<dbReference type="AlphaFoldDB" id="A0A1K2F9H1"/>
<protein>
    <recommendedName>
        <fullName evidence="4">DUF3311 domain-containing protein</fullName>
    </recommendedName>
</protein>
<feature type="transmembrane region" description="Helical" evidence="1">
    <location>
        <begin position="45"/>
        <end position="69"/>
    </location>
</feature>
<dbReference type="STRING" id="1893.SAMN02787144_103851"/>
<name>A0A1K2F9H1_STRAR</name>
<accession>A0A1K2F9H1</accession>
<dbReference type="InterPro" id="IPR021741">
    <property type="entry name" value="DUF3311"/>
</dbReference>
<dbReference type="Pfam" id="PF11755">
    <property type="entry name" value="DUF3311"/>
    <property type="match status" value="1"/>
</dbReference>
<evidence type="ECO:0000313" key="3">
    <source>
        <dbReference type="Proteomes" id="UP000181909"/>
    </source>
</evidence>
<proteinExistence type="predicted"/>
<dbReference type="EMBL" id="FPJO01000038">
    <property type="protein sequence ID" value="SFY43701.1"/>
    <property type="molecule type" value="Genomic_DNA"/>
</dbReference>
<dbReference type="Proteomes" id="UP000181909">
    <property type="component" value="Unassembled WGS sequence"/>
</dbReference>
<keyword evidence="1" id="KW-0472">Membrane</keyword>
<feature type="transmembrane region" description="Helical" evidence="1">
    <location>
        <begin position="21"/>
        <end position="39"/>
    </location>
</feature>
<evidence type="ECO:0008006" key="4">
    <source>
        <dbReference type="Google" id="ProtNLM"/>
    </source>
</evidence>
<gene>
    <name evidence="2" type="ORF">SAMN02787144_103851</name>
</gene>
<evidence type="ECO:0000313" key="2">
    <source>
        <dbReference type="EMBL" id="SFY43701.1"/>
    </source>
</evidence>
<sequence length="76" mass="8678">MSGRGSGIALRFPDVLRRRPQLLWLLVPYVLYLGALPLVNRVHPVIFGLPFLFVWLLGATLLTPVAVWLTRRGDRR</sequence>
<evidence type="ECO:0000256" key="1">
    <source>
        <dbReference type="SAM" id="Phobius"/>
    </source>
</evidence>
<keyword evidence="1" id="KW-0812">Transmembrane</keyword>